<name>A0A2P5DEQ6_TREOI</name>
<dbReference type="InParanoid" id="A0A2P5DEQ6"/>
<comment type="caution">
    <text evidence="3">The sequence shown here is derived from an EMBL/GenBank/DDBJ whole genome shotgun (WGS) entry which is preliminary data.</text>
</comment>
<proteinExistence type="predicted"/>
<dbReference type="EMBL" id="JXTC01000275">
    <property type="protein sequence ID" value="PON71769.1"/>
    <property type="molecule type" value="Genomic_DNA"/>
</dbReference>
<protein>
    <submittedName>
        <fullName evidence="3">Uncharacterized protein</fullName>
    </submittedName>
</protein>
<keyword evidence="2" id="KW-1133">Transmembrane helix</keyword>
<keyword evidence="2" id="KW-0812">Transmembrane</keyword>
<evidence type="ECO:0000313" key="3">
    <source>
        <dbReference type="EMBL" id="PON71769.1"/>
    </source>
</evidence>
<dbReference type="AlphaFoldDB" id="A0A2P5DEQ6"/>
<evidence type="ECO:0000256" key="2">
    <source>
        <dbReference type="SAM" id="Phobius"/>
    </source>
</evidence>
<evidence type="ECO:0000256" key="1">
    <source>
        <dbReference type="SAM" id="MobiDB-lite"/>
    </source>
</evidence>
<keyword evidence="2" id="KW-0472">Membrane</keyword>
<dbReference type="OrthoDB" id="996069at2759"/>
<accession>A0A2P5DEQ6</accession>
<organism evidence="3 4">
    <name type="scientific">Trema orientale</name>
    <name type="common">Charcoal tree</name>
    <name type="synonym">Celtis orientalis</name>
    <dbReference type="NCBI Taxonomy" id="63057"/>
    <lineage>
        <taxon>Eukaryota</taxon>
        <taxon>Viridiplantae</taxon>
        <taxon>Streptophyta</taxon>
        <taxon>Embryophyta</taxon>
        <taxon>Tracheophyta</taxon>
        <taxon>Spermatophyta</taxon>
        <taxon>Magnoliopsida</taxon>
        <taxon>eudicotyledons</taxon>
        <taxon>Gunneridae</taxon>
        <taxon>Pentapetalae</taxon>
        <taxon>rosids</taxon>
        <taxon>fabids</taxon>
        <taxon>Rosales</taxon>
        <taxon>Cannabaceae</taxon>
        <taxon>Trema</taxon>
    </lineage>
</organism>
<evidence type="ECO:0000313" key="4">
    <source>
        <dbReference type="Proteomes" id="UP000237000"/>
    </source>
</evidence>
<reference evidence="4" key="1">
    <citation type="submission" date="2016-06" db="EMBL/GenBank/DDBJ databases">
        <title>Parallel loss of symbiosis genes in relatives of nitrogen-fixing non-legume Parasponia.</title>
        <authorList>
            <person name="Van Velzen R."/>
            <person name="Holmer R."/>
            <person name="Bu F."/>
            <person name="Rutten L."/>
            <person name="Van Zeijl A."/>
            <person name="Liu W."/>
            <person name="Santuari L."/>
            <person name="Cao Q."/>
            <person name="Sharma T."/>
            <person name="Shen D."/>
            <person name="Roswanjaya Y."/>
            <person name="Wardhani T."/>
            <person name="Kalhor M.S."/>
            <person name="Jansen J."/>
            <person name="Van den Hoogen J."/>
            <person name="Gungor B."/>
            <person name="Hartog M."/>
            <person name="Hontelez J."/>
            <person name="Verver J."/>
            <person name="Yang W.-C."/>
            <person name="Schijlen E."/>
            <person name="Repin R."/>
            <person name="Schilthuizen M."/>
            <person name="Schranz E."/>
            <person name="Heidstra R."/>
            <person name="Miyata K."/>
            <person name="Fedorova E."/>
            <person name="Kohlen W."/>
            <person name="Bisseling T."/>
            <person name="Smit S."/>
            <person name="Geurts R."/>
        </authorList>
    </citation>
    <scope>NUCLEOTIDE SEQUENCE [LARGE SCALE GENOMIC DNA]</scope>
    <source>
        <strain evidence="4">cv. RG33-2</strain>
    </source>
</reference>
<sequence>MKPVSTIISRIIVTLITMFMLAWASYTGYRLTAEPRRGNKSSTIPDSAVAAETQEGNHNS</sequence>
<feature type="region of interest" description="Disordered" evidence="1">
    <location>
        <begin position="35"/>
        <end position="60"/>
    </location>
</feature>
<gene>
    <name evidence="3" type="ORF">TorRG33x02_253610</name>
</gene>
<dbReference type="Proteomes" id="UP000237000">
    <property type="component" value="Unassembled WGS sequence"/>
</dbReference>
<keyword evidence="4" id="KW-1185">Reference proteome</keyword>
<feature type="transmembrane region" description="Helical" evidence="2">
    <location>
        <begin position="7"/>
        <end position="26"/>
    </location>
</feature>